<dbReference type="InterPro" id="IPR006016">
    <property type="entry name" value="UspA"/>
</dbReference>
<dbReference type="Gene3D" id="3.40.50.620">
    <property type="entry name" value="HUPs"/>
    <property type="match status" value="1"/>
</dbReference>
<protein>
    <submittedName>
        <fullName evidence="3">Nucleotide-binding universal stress UspA family protein</fullName>
    </submittedName>
</protein>
<evidence type="ECO:0000313" key="3">
    <source>
        <dbReference type="EMBL" id="RKT79602.1"/>
    </source>
</evidence>
<dbReference type="AlphaFoldDB" id="A0A495Y077"/>
<evidence type="ECO:0000259" key="2">
    <source>
        <dbReference type="Pfam" id="PF00582"/>
    </source>
</evidence>
<dbReference type="SUPFAM" id="SSF52402">
    <property type="entry name" value="Adenine nucleotide alpha hydrolases-like"/>
    <property type="match status" value="1"/>
</dbReference>
<gene>
    <name evidence="3" type="ORF">DFJ68_3076</name>
</gene>
<comment type="caution">
    <text evidence="3">The sequence shown here is derived from an EMBL/GenBank/DDBJ whole genome shotgun (WGS) entry which is preliminary data.</text>
</comment>
<dbReference type="InterPro" id="IPR006015">
    <property type="entry name" value="Universal_stress_UspA"/>
</dbReference>
<evidence type="ECO:0000313" key="4">
    <source>
        <dbReference type="Proteomes" id="UP000278440"/>
    </source>
</evidence>
<comment type="similarity">
    <text evidence="1">Belongs to the universal stress protein A family.</text>
</comment>
<dbReference type="Proteomes" id="UP000278440">
    <property type="component" value="Unassembled WGS sequence"/>
</dbReference>
<organism evidence="3 4">
    <name type="scientific">Terracoccus luteus</name>
    <dbReference type="NCBI Taxonomy" id="53356"/>
    <lineage>
        <taxon>Bacteria</taxon>
        <taxon>Bacillati</taxon>
        <taxon>Actinomycetota</taxon>
        <taxon>Actinomycetes</taxon>
        <taxon>Micrococcales</taxon>
        <taxon>Intrasporangiaceae</taxon>
        <taxon>Terracoccus</taxon>
    </lineage>
</organism>
<keyword evidence="4" id="KW-1185">Reference proteome</keyword>
<evidence type="ECO:0000256" key="1">
    <source>
        <dbReference type="ARBA" id="ARBA00008791"/>
    </source>
</evidence>
<reference evidence="3 4" key="1">
    <citation type="submission" date="2018-10" db="EMBL/GenBank/DDBJ databases">
        <title>Sequencing the genomes of 1000 actinobacteria strains.</title>
        <authorList>
            <person name="Klenk H.-P."/>
        </authorList>
    </citation>
    <scope>NUCLEOTIDE SEQUENCE [LARGE SCALE GENOMIC DNA]</scope>
    <source>
        <strain evidence="3 4">DSM 44267</strain>
    </source>
</reference>
<name>A0A495Y077_9MICO</name>
<proteinExistence type="inferred from homology"/>
<dbReference type="PRINTS" id="PR01438">
    <property type="entry name" value="UNVRSLSTRESS"/>
</dbReference>
<sequence>MQNIVVGYIPTPQGVAALEAAVNLARLTGGRVTVVNTGHNGNYADPAFATAQDMDTIDLQLANAEIPHEVRQPTEGRSAADEILVVAGEVGADLIVIGVRRRSPVGKLVTGSTAQQILLDAECAVLAVKASDA</sequence>
<feature type="domain" description="UspA" evidence="2">
    <location>
        <begin position="1"/>
        <end position="129"/>
    </location>
</feature>
<dbReference type="RefSeq" id="WP_245963685.1">
    <property type="nucleotide sequence ID" value="NZ_RBXT01000001.1"/>
</dbReference>
<dbReference type="CDD" id="cd00293">
    <property type="entry name" value="USP-like"/>
    <property type="match status" value="1"/>
</dbReference>
<dbReference type="PANTHER" id="PTHR46268:SF15">
    <property type="entry name" value="UNIVERSAL STRESS PROTEIN HP_0031"/>
    <property type="match status" value="1"/>
</dbReference>
<dbReference type="InterPro" id="IPR014729">
    <property type="entry name" value="Rossmann-like_a/b/a_fold"/>
</dbReference>
<accession>A0A495Y077</accession>
<dbReference type="Pfam" id="PF00582">
    <property type="entry name" value="Usp"/>
    <property type="match status" value="1"/>
</dbReference>
<dbReference type="EMBL" id="RBXT01000001">
    <property type="protein sequence ID" value="RKT79602.1"/>
    <property type="molecule type" value="Genomic_DNA"/>
</dbReference>
<dbReference type="PANTHER" id="PTHR46268">
    <property type="entry name" value="STRESS RESPONSE PROTEIN NHAX"/>
    <property type="match status" value="1"/>
</dbReference>